<dbReference type="PATRIC" id="fig|565050.3.peg.922"/>
<name>A0A0H3C6U3_CAUVN</name>
<reference evidence="2 3" key="1">
    <citation type="journal article" date="2010" name="J. Bacteriol.">
        <title>The genetic basis of laboratory adaptation in Caulobacter crescentus.</title>
        <authorList>
            <person name="Marks M.E."/>
            <person name="Castro-Rojas C.M."/>
            <person name="Teiling C."/>
            <person name="Du L."/>
            <person name="Kapatral V."/>
            <person name="Walunas T.L."/>
            <person name="Crosson S."/>
        </authorList>
    </citation>
    <scope>NUCLEOTIDE SEQUENCE [LARGE SCALE GENOMIC DNA]</scope>
    <source>
        <strain evidence="3">NA1000 / CB15N</strain>
    </source>
</reference>
<feature type="transmembrane region" description="Helical" evidence="1">
    <location>
        <begin position="219"/>
        <end position="239"/>
    </location>
</feature>
<dbReference type="GeneID" id="7333066"/>
<dbReference type="Pfam" id="PF10067">
    <property type="entry name" value="DUF2306"/>
    <property type="match status" value="1"/>
</dbReference>
<feature type="transmembrane region" description="Helical" evidence="1">
    <location>
        <begin position="28"/>
        <end position="48"/>
    </location>
</feature>
<keyword evidence="1" id="KW-1133">Transmembrane helix</keyword>
<dbReference type="RefSeq" id="WP_010918777.1">
    <property type="nucleotide sequence ID" value="NC_011916.1"/>
</dbReference>
<evidence type="ECO:0000313" key="2">
    <source>
        <dbReference type="EMBL" id="ACL94401.1"/>
    </source>
</evidence>
<dbReference type="EMBL" id="CP001340">
    <property type="protein sequence ID" value="ACL94401.1"/>
    <property type="molecule type" value="Genomic_DNA"/>
</dbReference>
<gene>
    <name evidence="2" type="ordered locus">CCNA_00936</name>
</gene>
<feature type="transmembrane region" description="Helical" evidence="1">
    <location>
        <begin position="83"/>
        <end position="105"/>
    </location>
</feature>
<dbReference type="OrthoDB" id="8759010at2"/>
<keyword evidence="3" id="KW-1185">Reference proteome</keyword>
<accession>A0A0H3C6U3</accession>
<evidence type="ECO:0000313" key="3">
    <source>
        <dbReference type="Proteomes" id="UP000001364"/>
    </source>
</evidence>
<organism evidence="2 3">
    <name type="scientific">Caulobacter vibrioides (strain NA1000 / CB15N)</name>
    <name type="common">Caulobacter crescentus</name>
    <dbReference type="NCBI Taxonomy" id="565050"/>
    <lineage>
        <taxon>Bacteria</taxon>
        <taxon>Pseudomonadati</taxon>
        <taxon>Pseudomonadota</taxon>
        <taxon>Alphaproteobacteria</taxon>
        <taxon>Caulobacterales</taxon>
        <taxon>Caulobacteraceae</taxon>
        <taxon>Caulobacter</taxon>
    </lineage>
</organism>
<sequence>MMTMNDPHASPLGEGAARLAAERMLRRAAMAWFCVAAIGQAAFVWMILAHYGRKTLAGDLAAWNDKPIIKGYVAGDAMGNLQFAVHVLLAVVVTLGGLMQLVPAIRARAPALHRWTGRVFFVTAFVMALGGLWLTWGRPTYLSLTSAVLVSLNGVLVLALSVQAWRMATARRFDAHRRWALRAYLAVNGVWFLRVALMVWAPLTRGWGMDRKLSGPADIALQLCAYVLPLLVLEAYLRAQASANPNAKRAVAGLLIGLTVLTGLGALGAVLILWGPYML</sequence>
<dbReference type="HOGENOM" id="CLU_088209_0_0_5"/>
<feature type="transmembrane region" description="Helical" evidence="1">
    <location>
        <begin position="183"/>
        <end position="203"/>
    </location>
</feature>
<proteinExistence type="predicted"/>
<dbReference type="InterPro" id="IPR018750">
    <property type="entry name" value="DUF2306_membrane"/>
</dbReference>
<evidence type="ECO:0000256" key="1">
    <source>
        <dbReference type="SAM" id="Phobius"/>
    </source>
</evidence>
<evidence type="ECO:0008006" key="4">
    <source>
        <dbReference type="Google" id="ProtNLM"/>
    </source>
</evidence>
<dbReference type="KEGG" id="ccs:CCNA_00936"/>
<feature type="transmembrane region" description="Helical" evidence="1">
    <location>
        <begin position="251"/>
        <end position="274"/>
    </location>
</feature>
<dbReference type="RefSeq" id="YP_002516309.1">
    <property type="nucleotide sequence ID" value="NC_011916.1"/>
</dbReference>
<feature type="transmembrane region" description="Helical" evidence="1">
    <location>
        <begin position="117"/>
        <end position="136"/>
    </location>
</feature>
<dbReference type="Proteomes" id="UP000001364">
    <property type="component" value="Chromosome"/>
</dbReference>
<dbReference type="AlphaFoldDB" id="A0A0H3C6U3"/>
<feature type="transmembrane region" description="Helical" evidence="1">
    <location>
        <begin position="142"/>
        <end position="162"/>
    </location>
</feature>
<keyword evidence="1" id="KW-0812">Transmembrane</keyword>
<protein>
    <recommendedName>
        <fullName evidence="4">DUF2306 domain-containing protein</fullName>
    </recommendedName>
</protein>
<keyword evidence="1" id="KW-0472">Membrane</keyword>